<dbReference type="Proteomes" id="UP001472677">
    <property type="component" value="Unassembled WGS sequence"/>
</dbReference>
<keyword evidence="3 4" id="KW-0862">Zinc</keyword>
<dbReference type="SMART" id="SM00356">
    <property type="entry name" value="ZnF_C3H1"/>
    <property type="match status" value="3"/>
</dbReference>
<evidence type="ECO:0000259" key="6">
    <source>
        <dbReference type="PROSITE" id="PS50103"/>
    </source>
</evidence>
<feature type="zinc finger region" description="C3H1-type" evidence="4">
    <location>
        <begin position="96"/>
        <end position="123"/>
    </location>
</feature>
<keyword evidence="1 4" id="KW-0479">Metal-binding</keyword>
<evidence type="ECO:0000256" key="2">
    <source>
        <dbReference type="ARBA" id="ARBA00022771"/>
    </source>
</evidence>
<feature type="compositionally biased region" description="Polar residues" evidence="5">
    <location>
        <begin position="222"/>
        <end position="237"/>
    </location>
</feature>
<evidence type="ECO:0000313" key="8">
    <source>
        <dbReference type="Proteomes" id="UP001472677"/>
    </source>
</evidence>
<feature type="compositionally biased region" description="Basic and acidic residues" evidence="5">
    <location>
        <begin position="245"/>
        <end position="255"/>
    </location>
</feature>
<sequence length="546" mass="61952">MEEELLKRNIDCVYFLASPLTCKKGIDCEYRHSEIARLNPRDCWYWLAGNCINPSCGFRHPSGELKLLLLSQPLDVHAQVPSESTALSYQCSAAANKTNFPCYFYFNGFCNKGDMCSFLHGHSDNAITGNPLKISALPLDCKTSIENDGGAAQTDTAPKSKTGAQLKTDSKTAPNSSKDNGVQLKVDGQQPEPKTMIKKSVSPKTSVFELRQADFARSQSLLLKEGATQTKSPTSTDESSEEQLDDHIEPEERWESSPGFDVLVDNKSDDSDYENDSEYPLDPEGEQREYFFSYDYEDSIQRDTRYPDVEFQYDRDVYDALEGSDNEHIFDNVRNPSAHPRDRRGLGSIFPQKRRRLLPVELSIDVDLRDYLSERRVVEGNPLKCLSRSEYSHLINRSLERPPRRSMRRKSSGRLASKVGKHSIESIGGQSGFRSGTNRRGWLKHLETNHSIGRLHREKRLPRWESVQSEVSRNLISRERKSKDKSTAFTGPKTLAQIREEKRKTEENGGKMRHSLRTAPSADFQGPKPFSEILKGKERLAKQQTS</sequence>
<feature type="compositionally biased region" description="Acidic residues" evidence="5">
    <location>
        <begin position="271"/>
        <end position="284"/>
    </location>
</feature>
<evidence type="ECO:0000256" key="5">
    <source>
        <dbReference type="SAM" id="MobiDB-lite"/>
    </source>
</evidence>
<feature type="zinc finger region" description="C3H1-type" evidence="4">
    <location>
        <begin position="37"/>
        <end position="63"/>
    </location>
</feature>
<feature type="region of interest" description="Disordered" evidence="5">
    <location>
        <begin position="475"/>
        <end position="546"/>
    </location>
</feature>
<evidence type="ECO:0000313" key="7">
    <source>
        <dbReference type="EMBL" id="KAK8543225.1"/>
    </source>
</evidence>
<comment type="caution">
    <text evidence="7">The sequence shown here is derived from an EMBL/GenBank/DDBJ whole genome shotgun (WGS) entry which is preliminary data.</text>
</comment>
<proteinExistence type="predicted"/>
<keyword evidence="2 4" id="KW-0863">Zinc-finger</keyword>
<dbReference type="PANTHER" id="PTHR15725">
    <property type="entry name" value="ZN-FINGER, C-X8-C-X5-C-X3-H TYPE-CONTAINING"/>
    <property type="match status" value="1"/>
</dbReference>
<dbReference type="InterPro" id="IPR000571">
    <property type="entry name" value="Znf_CCCH"/>
</dbReference>
<dbReference type="Pfam" id="PF15663">
    <property type="entry name" value="zf-CCCH_3"/>
    <property type="match status" value="1"/>
</dbReference>
<dbReference type="SUPFAM" id="SSF90229">
    <property type="entry name" value="CCCH zinc finger"/>
    <property type="match status" value="1"/>
</dbReference>
<protein>
    <recommendedName>
        <fullName evidence="6">C3H1-type domain-containing protein</fullName>
    </recommendedName>
</protein>
<feature type="domain" description="C3H1-type" evidence="6">
    <location>
        <begin position="37"/>
        <end position="63"/>
    </location>
</feature>
<evidence type="ECO:0000256" key="3">
    <source>
        <dbReference type="ARBA" id="ARBA00022833"/>
    </source>
</evidence>
<feature type="compositionally biased region" description="Basic and acidic residues" evidence="5">
    <location>
        <begin position="476"/>
        <end position="486"/>
    </location>
</feature>
<evidence type="ECO:0000256" key="1">
    <source>
        <dbReference type="ARBA" id="ARBA00022723"/>
    </source>
</evidence>
<feature type="region of interest" description="Disordered" evidence="5">
    <location>
        <begin position="400"/>
        <end position="420"/>
    </location>
</feature>
<organism evidence="7 8">
    <name type="scientific">Hibiscus sabdariffa</name>
    <name type="common">roselle</name>
    <dbReference type="NCBI Taxonomy" id="183260"/>
    <lineage>
        <taxon>Eukaryota</taxon>
        <taxon>Viridiplantae</taxon>
        <taxon>Streptophyta</taxon>
        <taxon>Embryophyta</taxon>
        <taxon>Tracheophyta</taxon>
        <taxon>Spermatophyta</taxon>
        <taxon>Magnoliopsida</taxon>
        <taxon>eudicotyledons</taxon>
        <taxon>Gunneridae</taxon>
        <taxon>Pentapetalae</taxon>
        <taxon>rosids</taxon>
        <taxon>malvids</taxon>
        <taxon>Malvales</taxon>
        <taxon>Malvaceae</taxon>
        <taxon>Malvoideae</taxon>
        <taxon>Hibiscus</taxon>
    </lineage>
</organism>
<feature type="compositionally biased region" description="Polar residues" evidence="5">
    <location>
        <begin position="153"/>
        <end position="180"/>
    </location>
</feature>
<dbReference type="EMBL" id="JBBPBM010000024">
    <property type="protein sequence ID" value="KAK8543225.1"/>
    <property type="molecule type" value="Genomic_DNA"/>
</dbReference>
<feature type="compositionally biased region" description="Basic and acidic residues" evidence="5">
    <location>
        <begin position="498"/>
        <end position="510"/>
    </location>
</feature>
<feature type="compositionally biased region" description="Basic and acidic residues" evidence="5">
    <location>
        <begin position="534"/>
        <end position="546"/>
    </location>
</feature>
<feature type="region of interest" description="Disordered" evidence="5">
    <location>
        <begin position="222"/>
        <end position="288"/>
    </location>
</feature>
<dbReference type="InterPro" id="IPR036855">
    <property type="entry name" value="Znf_CCCH_sf"/>
</dbReference>
<feature type="domain" description="C3H1-type" evidence="6">
    <location>
        <begin position="96"/>
        <end position="123"/>
    </location>
</feature>
<name>A0ABR2DP70_9ROSI</name>
<feature type="zinc finger region" description="C3H1-type" evidence="4">
    <location>
        <begin position="6"/>
        <end position="35"/>
    </location>
</feature>
<dbReference type="PROSITE" id="PS50103">
    <property type="entry name" value="ZF_C3H1"/>
    <property type="match status" value="3"/>
</dbReference>
<gene>
    <name evidence="7" type="ORF">V6N12_015788</name>
</gene>
<keyword evidence="8" id="KW-1185">Reference proteome</keyword>
<accession>A0ABR2DP70</accession>
<dbReference type="PANTHER" id="PTHR15725:SF0">
    <property type="entry name" value="ZINC FINGER CCCH DOMAIN-CONTAINING PROTEIN 32-LIKE"/>
    <property type="match status" value="1"/>
</dbReference>
<reference evidence="7 8" key="1">
    <citation type="journal article" date="2024" name="G3 (Bethesda)">
        <title>Genome assembly of Hibiscus sabdariffa L. provides insights into metabolisms of medicinal natural products.</title>
        <authorList>
            <person name="Kim T."/>
        </authorList>
    </citation>
    <scope>NUCLEOTIDE SEQUENCE [LARGE SCALE GENOMIC DNA]</scope>
    <source>
        <strain evidence="7">TK-2024</strain>
        <tissue evidence="7">Old leaves</tissue>
    </source>
</reference>
<evidence type="ECO:0000256" key="4">
    <source>
        <dbReference type="PROSITE-ProRule" id="PRU00723"/>
    </source>
</evidence>
<dbReference type="InterPro" id="IPR041686">
    <property type="entry name" value="Znf-CCCH_3"/>
</dbReference>
<dbReference type="Gene3D" id="4.10.1000.10">
    <property type="entry name" value="Zinc finger, CCCH-type"/>
    <property type="match status" value="1"/>
</dbReference>
<feature type="region of interest" description="Disordered" evidence="5">
    <location>
        <begin position="148"/>
        <end position="203"/>
    </location>
</feature>
<feature type="domain" description="C3H1-type" evidence="6">
    <location>
        <begin position="6"/>
        <end position="35"/>
    </location>
</feature>